<evidence type="ECO:0000256" key="4">
    <source>
        <dbReference type="ARBA" id="ARBA00022679"/>
    </source>
</evidence>
<comment type="caution">
    <text evidence="9">The sequence shown here is derived from an EMBL/GenBank/DDBJ whole genome shotgun (WGS) entry which is preliminary data.</text>
</comment>
<keyword evidence="4" id="KW-0808">Transferase</keyword>
<feature type="domain" description="Signal transduction histidine kinase HWE region" evidence="8">
    <location>
        <begin position="1"/>
        <end position="70"/>
    </location>
</feature>
<evidence type="ECO:0000256" key="5">
    <source>
        <dbReference type="ARBA" id="ARBA00022741"/>
    </source>
</evidence>
<dbReference type="AlphaFoldDB" id="A0A0F9SB84"/>
<gene>
    <name evidence="9" type="ORF">LCGC14_0872480</name>
</gene>
<keyword evidence="5" id="KW-0547">Nucleotide-binding</keyword>
<evidence type="ECO:0000259" key="8">
    <source>
        <dbReference type="SMART" id="SM00911"/>
    </source>
</evidence>
<dbReference type="EC" id="2.7.13.3" evidence="2"/>
<dbReference type="GO" id="GO:0004673">
    <property type="term" value="F:protein histidine kinase activity"/>
    <property type="evidence" value="ECO:0007669"/>
    <property type="project" value="UniProtKB-EC"/>
</dbReference>
<reference evidence="9" key="1">
    <citation type="journal article" date="2015" name="Nature">
        <title>Complex archaea that bridge the gap between prokaryotes and eukaryotes.</title>
        <authorList>
            <person name="Spang A."/>
            <person name="Saw J.H."/>
            <person name="Jorgensen S.L."/>
            <person name="Zaremba-Niedzwiedzka K."/>
            <person name="Martijn J."/>
            <person name="Lind A.E."/>
            <person name="van Eijk R."/>
            <person name="Schleper C."/>
            <person name="Guy L."/>
            <person name="Ettema T.J."/>
        </authorList>
    </citation>
    <scope>NUCLEOTIDE SEQUENCE</scope>
</reference>
<protein>
    <recommendedName>
        <fullName evidence="2">histidine kinase</fullName>
        <ecNumber evidence="2">2.7.13.3</ecNumber>
    </recommendedName>
</protein>
<dbReference type="Gene3D" id="3.30.565.10">
    <property type="entry name" value="Histidine kinase-like ATPase, C-terminal domain"/>
    <property type="match status" value="1"/>
</dbReference>
<accession>A0A0F9SB84</accession>
<evidence type="ECO:0000256" key="6">
    <source>
        <dbReference type="ARBA" id="ARBA00022777"/>
    </source>
</evidence>
<dbReference type="InterPro" id="IPR011102">
    <property type="entry name" value="Sig_transdc_His_kinase_HWE"/>
</dbReference>
<dbReference type="PANTHER" id="PTHR41523">
    <property type="entry name" value="TWO-COMPONENT SYSTEM SENSOR PROTEIN"/>
    <property type="match status" value="1"/>
</dbReference>
<evidence type="ECO:0000256" key="1">
    <source>
        <dbReference type="ARBA" id="ARBA00000085"/>
    </source>
</evidence>
<dbReference type="GO" id="GO:0005524">
    <property type="term" value="F:ATP binding"/>
    <property type="evidence" value="ECO:0007669"/>
    <property type="project" value="UniProtKB-KW"/>
</dbReference>
<dbReference type="Pfam" id="PF07536">
    <property type="entry name" value="HWE_HK"/>
    <property type="match status" value="1"/>
</dbReference>
<organism evidence="9">
    <name type="scientific">marine sediment metagenome</name>
    <dbReference type="NCBI Taxonomy" id="412755"/>
    <lineage>
        <taxon>unclassified sequences</taxon>
        <taxon>metagenomes</taxon>
        <taxon>ecological metagenomes</taxon>
    </lineage>
</organism>
<dbReference type="SMART" id="SM00911">
    <property type="entry name" value="HWE_HK"/>
    <property type="match status" value="1"/>
</dbReference>
<dbReference type="SUPFAM" id="SSF55874">
    <property type="entry name" value="ATPase domain of HSP90 chaperone/DNA topoisomerase II/histidine kinase"/>
    <property type="match status" value="1"/>
</dbReference>
<sequence length="169" mass="18321">MNSMIRQTSKKADTVEQFATTLGERLAALSRSNKVLIAKEAERSSLCEILKMQMDVFADWQTRISVTGITSVWFSGEASEALAMIFHELLTNAVKYGALSVAAGRVSVSITNVGRECQIRWAEIDGPSVAAERSAGIGSTILQNSLRDEGTVKLDFAPQGLILLIVTEN</sequence>
<dbReference type="EMBL" id="LAZR01002703">
    <property type="protein sequence ID" value="KKN26653.1"/>
    <property type="molecule type" value="Genomic_DNA"/>
</dbReference>
<proteinExistence type="predicted"/>
<name>A0A0F9SB84_9ZZZZ</name>
<keyword evidence="7" id="KW-0067">ATP-binding</keyword>
<evidence type="ECO:0000256" key="3">
    <source>
        <dbReference type="ARBA" id="ARBA00022553"/>
    </source>
</evidence>
<comment type="catalytic activity">
    <reaction evidence="1">
        <text>ATP + protein L-histidine = ADP + protein N-phospho-L-histidine.</text>
        <dbReference type="EC" id="2.7.13.3"/>
    </reaction>
</comment>
<evidence type="ECO:0000256" key="7">
    <source>
        <dbReference type="ARBA" id="ARBA00022840"/>
    </source>
</evidence>
<keyword evidence="6" id="KW-0418">Kinase</keyword>
<dbReference type="PANTHER" id="PTHR41523:SF7">
    <property type="entry name" value="HISTIDINE KINASE"/>
    <property type="match status" value="1"/>
</dbReference>
<keyword evidence="3" id="KW-0597">Phosphoprotein</keyword>
<evidence type="ECO:0000313" key="9">
    <source>
        <dbReference type="EMBL" id="KKN26653.1"/>
    </source>
</evidence>
<dbReference type="InterPro" id="IPR036890">
    <property type="entry name" value="HATPase_C_sf"/>
</dbReference>
<evidence type="ECO:0000256" key="2">
    <source>
        <dbReference type="ARBA" id="ARBA00012438"/>
    </source>
</evidence>